<dbReference type="InterPro" id="IPR025665">
    <property type="entry name" value="Beta-barrel_OMP_2"/>
</dbReference>
<name>A0ABP7U081_9BACT</name>
<reference evidence="3" key="1">
    <citation type="journal article" date="2019" name="Int. J. Syst. Evol. Microbiol.">
        <title>The Global Catalogue of Microorganisms (GCM) 10K type strain sequencing project: providing services to taxonomists for standard genome sequencing and annotation.</title>
        <authorList>
            <consortium name="The Broad Institute Genomics Platform"/>
            <consortium name="The Broad Institute Genome Sequencing Center for Infectious Disease"/>
            <person name="Wu L."/>
            <person name="Ma J."/>
        </authorList>
    </citation>
    <scope>NUCLEOTIDE SEQUENCE [LARGE SCALE GENOMIC DNA]</scope>
    <source>
        <strain evidence="3">JCM 17225</strain>
    </source>
</reference>
<dbReference type="Pfam" id="PF13568">
    <property type="entry name" value="OMP_b-brl_2"/>
    <property type="match status" value="1"/>
</dbReference>
<evidence type="ECO:0000313" key="2">
    <source>
        <dbReference type="EMBL" id="GAA4033771.1"/>
    </source>
</evidence>
<keyword evidence="3" id="KW-1185">Reference proteome</keyword>
<protein>
    <recommendedName>
        <fullName evidence="1">Outer membrane protein beta-barrel domain-containing protein</fullName>
    </recommendedName>
</protein>
<accession>A0ABP7U081</accession>
<dbReference type="EMBL" id="BAABDK010000015">
    <property type="protein sequence ID" value="GAA4033771.1"/>
    <property type="molecule type" value="Genomic_DNA"/>
</dbReference>
<comment type="caution">
    <text evidence="2">The sequence shown here is derived from an EMBL/GenBank/DDBJ whole genome shotgun (WGS) entry which is preliminary data.</text>
</comment>
<feature type="domain" description="Outer membrane protein beta-barrel" evidence="1">
    <location>
        <begin position="21"/>
        <end position="182"/>
    </location>
</feature>
<organism evidence="2 3">
    <name type="scientific">Hymenobacter glaciei</name>
    <dbReference type="NCBI Taxonomy" id="877209"/>
    <lineage>
        <taxon>Bacteria</taxon>
        <taxon>Pseudomonadati</taxon>
        <taxon>Bacteroidota</taxon>
        <taxon>Cytophagia</taxon>
        <taxon>Cytophagales</taxon>
        <taxon>Hymenobacteraceae</taxon>
        <taxon>Hymenobacter</taxon>
    </lineage>
</organism>
<evidence type="ECO:0000259" key="1">
    <source>
        <dbReference type="Pfam" id="PF13568"/>
    </source>
</evidence>
<evidence type="ECO:0000313" key="3">
    <source>
        <dbReference type="Proteomes" id="UP001501469"/>
    </source>
</evidence>
<gene>
    <name evidence="2" type="ORF">GCM10022409_17600</name>
</gene>
<dbReference type="Proteomes" id="UP001501469">
    <property type="component" value="Unassembled WGS sequence"/>
</dbReference>
<dbReference type="RefSeq" id="WP_345053034.1">
    <property type="nucleotide sequence ID" value="NZ_BAABDK010000015.1"/>
</dbReference>
<proteinExistence type="predicted"/>
<sequence>MHKIFLLFGALAGLAGSAQGQTIRYGLKAGVSLARLTNYDVTGVRNQVGATAGLMADAALSEKLSLHPELLFSQKGMRVEGSGPGGYTSSLQSRSNYLDLPVLLRLKFGSFFAEAGPQVGYLLTLKSTSTVSSSTMPSLTYTSRNTNGLRRLDLGYVVGVGYQLLERWELGARYNGGILSLFSESNDSGLPRNSVFQFQAGYLFGSK</sequence>